<dbReference type="Proteomes" id="UP001168823">
    <property type="component" value="Unassembled WGS sequence"/>
</dbReference>
<organism evidence="3 4">
    <name type="scientific">Mycolicibacterium arseniciresistens</name>
    <dbReference type="NCBI Taxonomy" id="3062257"/>
    <lineage>
        <taxon>Bacteria</taxon>
        <taxon>Bacillati</taxon>
        <taxon>Actinomycetota</taxon>
        <taxon>Actinomycetes</taxon>
        <taxon>Mycobacteriales</taxon>
        <taxon>Mycobacteriaceae</taxon>
        <taxon>Mycolicibacterium</taxon>
    </lineage>
</organism>
<evidence type="ECO:0000256" key="1">
    <source>
        <dbReference type="ARBA" id="ARBA00023125"/>
    </source>
</evidence>
<feature type="domain" description="HTH merR-type" evidence="2">
    <location>
        <begin position="6"/>
        <end position="74"/>
    </location>
</feature>
<comment type="caution">
    <text evidence="3">The sequence shown here is derived from an EMBL/GenBank/DDBJ whole genome shotgun (WGS) entry which is preliminary data.</text>
</comment>
<dbReference type="InterPro" id="IPR009061">
    <property type="entry name" value="DNA-bd_dom_put_sf"/>
</dbReference>
<dbReference type="Gene3D" id="1.10.1660.10">
    <property type="match status" value="1"/>
</dbReference>
<dbReference type="InterPro" id="IPR011256">
    <property type="entry name" value="Reg_factor_effector_dom_sf"/>
</dbReference>
<dbReference type="SUPFAM" id="SSF46955">
    <property type="entry name" value="Putative DNA-binding domain"/>
    <property type="match status" value="1"/>
</dbReference>
<dbReference type="InterPro" id="IPR029442">
    <property type="entry name" value="GyrI-like"/>
</dbReference>
<proteinExistence type="predicted"/>
<dbReference type="PROSITE" id="PS50937">
    <property type="entry name" value="HTH_MERR_2"/>
    <property type="match status" value="1"/>
</dbReference>
<evidence type="ECO:0000259" key="2">
    <source>
        <dbReference type="PROSITE" id="PS50937"/>
    </source>
</evidence>
<dbReference type="Pfam" id="PF06445">
    <property type="entry name" value="GyrI-like"/>
    <property type="match status" value="1"/>
</dbReference>
<dbReference type="CDD" id="cd01107">
    <property type="entry name" value="HTH_BmrR"/>
    <property type="match status" value="1"/>
</dbReference>
<keyword evidence="1" id="KW-0238">DNA-binding</keyword>
<dbReference type="PANTHER" id="PTHR30204">
    <property type="entry name" value="REDOX-CYCLING DRUG-SENSING TRANSCRIPTIONAL ACTIVATOR SOXR"/>
    <property type="match status" value="1"/>
</dbReference>
<accession>A0ABT8UDX3</accession>
<dbReference type="Pfam" id="PF13411">
    <property type="entry name" value="MerR_1"/>
    <property type="match status" value="1"/>
</dbReference>
<evidence type="ECO:0000313" key="4">
    <source>
        <dbReference type="Proteomes" id="UP001168823"/>
    </source>
</evidence>
<dbReference type="SMART" id="SM00422">
    <property type="entry name" value="HTH_MERR"/>
    <property type="match status" value="1"/>
</dbReference>
<dbReference type="InterPro" id="IPR047057">
    <property type="entry name" value="MerR_fam"/>
</dbReference>
<dbReference type="Gene3D" id="3.20.80.10">
    <property type="entry name" value="Regulatory factor, effector binding domain"/>
    <property type="match status" value="1"/>
</dbReference>
<protein>
    <submittedName>
        <fullName evidence="3">MerR family transcriptional regulator</fullName>
    </submittedName>
</protein>
<sequence>MGAQVSIGDFAVMTSLSRKALRHYHDIGILEPAHIDPYTGYRFYDTSQVDHAHIIRRFRSLGMSIPDIKALLSTDDAGARTDIITTHLEQMEAQLQQTRDTVGALRELLSPVRTPASVEVRREPALAVWSIGAEIEVSEIDSWFAATLRKLRDAVAGAAGALSVVAPGGLYDRALFLESRGRATLFVPAPHTADIPDGIRAEVLPTADFAVLTHPGDHEGIDRSYAAVGKYANEHLISHQGPIREHYLGGTPSDPTAFTATEICWPIFSTTPPPE</sequence>
<dbReference type="SMART" id="SM00871">
    <property type="entry name" value="AraC_E_bind"/>
    <property type="match status" value="1"/>
</dbReference>
<dbReference type="EMBL" id="JAUMSQ010000007">
    <property type="protein sequence ID" value="MDO3634573.1"/>
    <property type="molecule type" value="Genomic_DNA"/>
</dbReference>
<dbReference type="InterPro" id="IPR000551">
    <property type="entry name" value="MerR-type_HTH_dom"/>
</dbReference>
<dbReference type="PANTHER" id="PTHR30204:SF97">
    <property type="entry name" value="MERR FAMILY REGULATORY PROTEIN"/>
    <property type="match status" value="1"/>
</dbReference>
<name>A0ABT8UDX3_9MYCO</name>
<keyword evidence="4" id="KW-1185">Reference proteome</keyword>
<dbReference type="InterPro" id="IPR010499">
    <property type="entry name" value="AraC_E-bd"/>
</dbReference>
<dbReference type="SUPFAM" id="SSF55136">
    <property type="entry name" value="Probable bacterial effector-binding domain"/>
    <property type="match status" value="1"/>
</dbReference>
<reference evidence="3" key="1">
    <citation type="submission" date="2023-07" db="EMBL/GenBank/DDBJ databases">
        <title>Mycolicibacterium sp. nov., a novel bacterial species.</title>
        <authorList>
            <person name="Cao Y."/>
        </authorList>
    </citation>
    <scope>NUCLEOTIDE SEQUENCE</scope>
    <source>
        <strain evidence="3">KC 300</strain>
    </source>
</reference>
<evidence type="ECO:0000313" key="3">
    <source>
        <dbReference type="EMBL" id="MDO3634573.1"/>
    </source>
</evidence>
<dbReference type="RefSeq" id="WP_302912692.1">
    <property type="nucleotide sequence ID" value="NZ_JAUMSQ010000007.1"/>
</dbReference>
<gene>
    <name evidence="3" type="ORF">Q2100_02285</name>
</gene>